<keyword evidence="8" id="KW-0443">Lipid metabolism</keyword>
<evidence type="ECO:0000256" key="11">
    <source>
        <dbReference type="SAM" id="Phobius"/>
    </source>
</evidence>
<evidence type="ECO:0000256" key="3">
    <source>
        <dbReference type="ARBA" id="ARBA00004991"/>
    </source>
</evidence>
<dbReference type="PANTHER" id="PTHR47084">
    <property type="entry name" value="SERINE PALMITOYLTRANSFERASE SMALL SUBUNIT A"/>
    <property type="match status" value="1"/>
</dbReference>
<dbReference type="GO" id="GO:0046513">
    <property type="term" value="P:ceramide biosynthetic process"/>
    <property type="evidence" value="ECO:0007669"/>
    <property type="project" value="TreeGrafter"/>
</dbReference>
<accession>A0A8K0EQM7</accession>
<comment type="pathway">
    <text evidence="2">Lipid metabolism; sphingolipid metabolism.</text>
</comment>
<evidence type="ECO:0000256" key="10">
    <source>
        <dbReference type="ARBA" id="ARBA00038370"/>
    </source>
</evidence>
<dbReference type="InterPro" id="IPR024512">
    <property type="entry name" value="Ser_palmitoyltrfase_ssu-like"/>
</dbReference>
<evidence type="ECO:0000313" key="12">
    <source>
        <dbReference type="EMBL" id="CAH1262690.1"/>
    </source>
</evidence>
<dbReference type="EMBL" id="OV696689">
    <property type="protein sequence ID" value="CAH1262690.1"/>
    <property type="molecule type" value="Genomic_DNA"/>
</dbReference>
<protein>
    <submittedName>
        <fullName evidence="12">SPTSSA protein</fullName>
    </submittedName>
</protein>
<evidence type="ECO:0000313" key="13">
    <source>
        <dbReference type="Proteomes" id="UP000838412"/>
    </source>
</evidence>
<dbReference type="Pfam" id="PF11779">
    <property type="entry name" value="SPT_ssu-like"/>
    <property type="match status" value="1"/>
</dbReference>
<dbReference type="GO" id="GO:0005789">
    <property type="term" value="C:endoplasmic reticulum membrane"/>
    <property type="evidence" value="ECO:0007669"/>
    <property type="project" value="UniProtKB-SubCell"/>
</dbReference>
<dbReference type="Proteomes" id="UP000838412">
    <property type="component" value="Chromosome 4"/>
</dbReference>
<comment type="similarity">
    <text evidence="10">Belongs to the SPTSS family. SPTSSA subfamily.</text>
</comment>
<organism evidence="12 13">
    <name type="scientific">Branchiostoma lanceolatum</name>
    <name type="common">Common lancelet</name>
    <name type="synonym">Amphioxus lanceolatum</name>
    <dbReference type="NCBI Taxonomy" id="7740"/>
    <lineage>
        <taxon>Eukaryota</taxon>
        <taxon>Metazoa</taxon>
        <taxon>Chordata</taxon>
        <taxon>Cephalochordata</taxon>
        <taxon>Leptocardii</taxon>
        <taxon>Amphioxiformes</taxon>
        <taxon>Branchiostomatidae</taxon>
        <taxon>Branchiostoma</taxon>
    </lineage>
</organism>
<dbReference type="InterPro" id="IPR051900">
    <property type="entry name" value="SPT_small_subunit"/>
</dbReference>
<dbReference type="UniPathway" id="UPA00222"/>
<dbReference type="OrthoDB" id="202672at2759"/>
<comment type="subcellular location">
    <subcellularLocation>
        <location evidence="1">Endoplasmic reticulum membrane</location>
        <topology evidence="1">Multi-pass membrane protein</topology>
    </subcellularLocation>
</comment>
<keyword evidence="5" id="KW-0256">Endoplasmic reticulum</keyword>
<evidence type="ECO:0000256" key="5">
    <source>
        <dbReference type="ARBA" id="ARBA00022824"/>
    </source>
</evidence>
<keyword evidence="9 11" id="KW-0472">Membrane</keyword>
<dbReference type="AlphaFoldDB" id="A0A8K0EQM7"/>
<feature type="transmembrane region" description="Helical" evidence="11">
    <location>
        <begin position="34"/>
        <end position="54"/>
    </location>
</feature>
<evidence type="ECO:0000256" key="1">
    <source>
        <dbReference type="ARBA" id="ARBA00004477"/>
    </source>
</evidence>
<keyword evidence="13" id="KW-1185">Reference proteome</keyword>
<evidence type="ECO:0000256" key="7">
    <source>
        <dbReference type="ARBA" id="ARBA00022989"/>
    </source>
</evidence>
<sequence>MALFQVVRDWVQLWYYRYLLVTALYMLQPWERHLFHSCLAVVLAMSIYSTSVFFPKYIASILDYYGYYDGDI</sequence>
<comment type="pathway">
    <text evidence="3">Sphingolipid metabolism.</text>
</comment>
<name>A0A8K0EQM7_BRALA</name>
<dbReference type="GO" id="GO:0004758">
    <property type="term" value="F:serine C-palmitoyltransferase activity"/>
    <property type="evidence" value="ECO:0007669"/>
    <property type="project" value="TreeGrafter"/>
</dbReference>
<evidence type="ECO:0000256" key="8">
    <source>
        <dbReference type="ARBA" id="ARBA00023098"/>
    </source>
</evidence>
<evidence type="ECO:0000256" key="9">
    <source>
        <dbReference type="ARBA" id="ARBA00023136"/>
    </source>
</evidence>
<evidence type="ECO:0000256" key="4">
    <source>
        <dbReference type="ARBA" id="ARBA00022692"/>
    </source>
</evidence>
<keyword evidence="4 11" id="KW-0812">Transmembrane</keyword>
<keyword evidence="6" id="KW-0746">Sphingolipid metabolism</keyword>
<keyword evidence="7 11" id="KW-1133">Transmembrane helix</keyword>
<evidence type="ECO:0000256" key="6">
    <source>
        <dbReference type="ARBA" id="ARBA00022919"/>
    </source>
</evidence>
<gene>
    <name evidence="12" type="primary">SPTSSA</name>
    <name evidence="12" type="ORF">BLAG_LOCUS17644</name>
</gene>
<evidence type="ECO:0000256" key="2">
    <source>
        <dbReference type="ARBA" id="ARBA00004760"/>
    </source>
</evidence>
<reference evidence="12" key="1">
    <citation type="submission" date="2022-01" db="EMBL/GenBank/DDBJ databases">
        <authorList>
            <person name="Braso-Vives M."/>
        </authorList>
    </citation>
    <scope>NUCLEOTIDE SEQUENCE</scope>
</reference>
<proteinExistence type="inferred from homology"/>
<dbReference type="GO" id="GO:0017059">
    <property type="term" value="C:serine palmitoyltransferase complex"/>
    <property type="evidence" value="ECO:0007669"/>
    <property type="project" value="TreeGrafter"/>
</dbReference>
<feature type="transmembrane region" description="Helical" evidence="11">
    <location>
        <begin position="12"/>
        <end position="28"/>
    </location>
</feature>
<dbReference type="PANTHER" id="PTHR47084:SF1">
    <property type="entry name" value="SERINE PALMITOYLTRANSFERASE SMALL SUBUNIT A"/>
    <property type="match status" value="1"/>
</dbReference>